<dbReference type="NCBIfam" id="NF004780">
    <property type="entry name" value="PRK06126.1"/>
    <property type="match status" value="1"/>
</dbReference>
<dbReference type="AlphaFoldDB" id="A0A840F1W0"/>
<dbReference type="Gene3D" id="3.50.50.60">
    <property type="entry name" value="FAD/NAD(P)-binding domain"/>
    <property type="match status" value="1"/>
</dbReference>
<reference evidence="6 7" key="1">
    <citation type="submission" date="2020-08" db="EMBL/GenBank/DDBJ databases">
        <title>Sequencing the genomes of 1000 actinobacteria strains.</title>
        <authorList>
            <person name="Klenk H.-P."/>
        </authorList>
    </citation>
    <scope>NUCLEOTIDE SEQUENCE [LARGE SCALE GENOMIC DNA]</scope>
    <source>
        <strain evidence="6 7">DSM 45298</strain>
    </source>
</reference>
<feature type="domain" description="FAD-binding" evidence="5">
    <location>
        <begin position="5"/>
        <end position="357"/>
    </location>
</feature>
<dbReference type="PRINTS" id="PR00420">
    <property type="entry name" value="RNGMNOXGNASE"/>
</dbReference>
<dbReference type="PANTHER" id="PTHR43004:SF19">
    <property type="entry name" value="BINDING MONOOXYGENASE, PUTATIVE (JCVI)-RELATED"/>
    <property type="match status" value="1"/>
</dbReference>
<dbReference type="RefSeq" id="WP_183368746.1">
    <property type="nucleotide sequence ID" value="NZ_BAABHL010000113.1"/>
</dbReference>
<dbReference type="EMBL" id="JACIFP010000001">
    <property type="protein sequence ID" value="MBB4133567.1"/>
    <property type="molecule type" value="Genomic_DNA"/>
</dbReference>
<dbReference type="InterPro" id="IPR036188">
    <property type="entry name" value="FAD/NAD-bd_sf"/>
</dbReference>
<feature type="region of interest" description="Disordered" evidence="4">
    <location>
        <begin position="92"/>
        <end position="111"/>
    </location>
</feature>
<keyword evidence="3" id="KW-0274">FAD</keyword>
<dbReference type="SUPFAM" id="SSF51905">
    <property type="entry name" value="FAD/NAD(P)-binding domain"/>
    <property type="match status" value="1"/>
</dbReference>
<dbReference type="GO" id="GO:0071949">
    <property type="term" value="F:FAD binding"/>
    <property type="evidence" value="ECO:0007669"/>
    <property type="project" value="InterPro"/>
</dbReference>
<gene>
    <name evidence="6" type="ORF">BKA16_000119</name>
</gene>
<dbReference type="Gene3D" id="3.40.30.120">
    <property type="match status" value="1"/>
</dbReference>
<protein>
    <submittedName>
        <fullName evidence="6">2-polyprenyl-6-methoxyphenol hydroxylase-like FAD-dependent oxidoreductase</fullName>
    </submittedName>
</protein>
<accession>A0A840F1W0</accession>
<keyword evidence="7" id="KW-1185">Reference proteome</keyword>
<dbReference type="Gene3D" id="3.30.9.10">
    <property type="entry name" value="D-Amino Acid Oxidase, subunit A, domain 2"/>
    <property type="match status" value="1"/>
</dbReference>
<evidence type="ECO:0000259" key="5">
    <source>
        <dbReference type="Pfam" id="PF01494"/>
    </source>
</evidence>
<dbReference type="InterPro" id="IPR002938">
    <property type="entry name" value="FAD-bd"/>
</dbReference>
<evidence type="ECO:0000256" key="1">
    <source>
        <dbReference type="ARBA" id="ARBA00001974"/>
    </source>
</evidence>
<dbReference type="InterPro" id="IPR050641">
    <property type="entry name" value="RIFMO-like"/>
</dbReference>
<name>A0A840F1W0_9ACTN</name>
<proteinExistence type="predicted"/>
<organism evidence="6 7">
    <name type="scientific">Gordonia humi</name>
    <dbReference type="NCBI Taxonomy" id="686429"/>
    <lineage>
        <taxon>Bacteria</taxon>
        <taxon>Bacillati</taxon>
        <taxon>Actinomycetota</taxon>
        <taxon>Actinomycetes</taxon>
        <taxon>Mycobacteriales</taxon>
        <taxon>Gordoniaceae</taxon>
        <taxon>Gordonia</taxon>
    </lineage>
</organism>
<evidence type="ECO:0000313" key="7">
    <source>
        <dbReference type="Proteomes" id="UP000551501"/>
    </source>
</evidence>
<keyword evidence="2" id="KW-0285">Flavoprotein</keyword>
<sequence length="545" mass="60163">MADRIPVLIVGGGPVGLALAGDLGYRGVKSLLVEARGGTIFQPKMDMIGIRSMEFCRRWGITDDVHSAGYNRDYIQDCAWVTNLNGYEFGREEFPAPKDEKNPLQSPEHRERCPQNFFDPVLKRFAGSTGDSEIRYRTELVSFVDHGDHVTATLRDRVADTTYDVEADFLVGSDGGDSTVRNRLGIEMSGEGALTYTSNAIIECDGLEDLHTTAPAYRYIFIGPEGTWATLVAINGRDHWRFSLIGDETQRDVSEDEMRAAVVRAVGREFDFTILSMLPWVRRQLVADSYRSGRVFLAGDSAHLTSPTGGFGMNTGLLDAVNLSWKLAAVIQGWGGEVLLDSYEYEQRPIAIRNVTESGDNLRRMLGPRVAKPKPEVFDDDSPETEAARREYGDAYTEAMKREWHSIGIHLGYVYEGSPIVVPDGSPMPPLTVQTYEQNARPGSRAPHAWLAEDRSTLDEFGKEFVLMRFDGGIDTGDLTQAATDAGIPLRLVDIDNAEVRELYGTPLTLVRPDGSVAWRGHDAPADPASLVRRVAGRQVLATLG</sequence>
<dbReference type="PANTHER" id="PTHR43004">
    <property type="entry name" value="TRK SYSTEM POTASSIUM UPTAKE PROTEIN"/>
    <property type="match status" value="1"/>
</dbReference>
<dbReference type="Pfam" id="PF21274">
    <property type="entry name" value="Rng_hyd_C"/>
    <property type="match status" value="1"/>
</dbReference>
<evidence type="ECO:0000256" key="3">
    <source>
        <dbReference type="ARBA" id="ARBA00022827"/>
    </source>
</evidence>
<comment type="caution">
    <text evidence="6">The sequence shown here is derived from an EMBL/GenBank/DDBJ whole genome shotgun (WGS) entry which is preliminary data.</text>
</comment>
<evidence type="ECO:0000313" key="6">
    <source>
        <dbReference type="EMBL" id="MBB4133567.1"/>
    </source>
</evidence>
<dbReference type="Pfam" id="PF01494">
    <property type="entry name" value="FAD_binding_3"/>
    <property type="match status" value="1"/>
</dbReference>
<dbReference type="Proteomes" id="UP000551501">
    <property type="component" value="Unassembled WGS sequence"/>
</dbReference>
<dbReference type="GO" id="GO:0016709">
    <property type="term" value="F:oxidoreductase activity, acting on paired donors, with incorporation or reduction of molecular oxygen, NAD(P)H as one donor, and incorporation of one atom of oxygen"/>
    <property type="evidence" value="ECO:0007669"/>
    <property type="project" value="UniProtKB-ARBA"/>
</dbReference>
<evidence type="ECO:0000256" key="4">
    <source>
        <dbReference type="SAM" id="MobiDB-lite"/>
    </source>
</evidence>
<evidence type="ECO:0000256" key="2">
    <source>
        <dbReference type="ARBA" id="ARBA00022630"/>
    </source>
</evidence>
<comment type="cofactor">
    <cofactor evidence="1">
        <name>FAD</name>
        <dbReference type="ChEBI" id="CHEBI:57692"/>
    </cofactor>
</comment>